<organism evidence="3 5">
    <name type="scientific">Medicago truncatula</name>
    <name type="common">Barrel medic</name>
    <name type="synonym">Medicago tribuloides</name>
    <dbReference type="NCBI Taxonomy" id="3880"/>
    <lineage>
        <taxon>Eukaryota</taxon>
        <taxon>Viridiplantae</taxon>
        <taxon>Streptophyta</taxon>
        <taxon>Embryophyta</taxon>
        <taxon>Tracheophyta</taxon>
        <taxon>Spermatophyta</taxon>
        <taxon>Magnoliopsida</taxon>
        <taxon>eudicotyledons</taxon>
        <taxon>Gunneridae</taxon>
        <taxon>Pentapetalae</taxon>
        <taxon>rosids</taxon>
        <taxon>fabids</taxon>
        <taxon>Fabales</taxon>
        <taxon>Fabaceae</taxon>
        <taxon>Papilionoideae</taxon>
        <taxon>50 kb inversion clade</taxon>
        <taxon>NPAAA clade</taxon>
        <taxon>Hologalegina</taxon>
        <taxon>IRL clade</taxon>
        <taxon>Trifolieae</taxon>
        <taxon>Medicago</taxon>
    </lineage>
</organism>
<dbReference type="GO" id="GO:0016747">
    <property type="term" value="F:acyltransferase activity, transferring groups other than amino-acyl groups"/>
    <property type="evidence" value="ECO:0007669"/>
    <property type="project" value="UniProtKB-ARBA"/>
</dbReference>
<reference evidence="4" key="3">
    <citation type="submission" date="2015-04" db="UniProtKB">
        <authorList>
            <consortium name="EnsemblPlants"/>
        </authorList>
    </citation>
    <scope>IDENTIFICATION</scope>
    <source>
        <strain evidence="4">cv. Jemalong A17</strain>
    </source>
</reference>
<proteinExistence type="predicted"/>
<dbReference type="AlphaFoldDB" id="A0A072TWT8"/>
<evidence type="ECO:0000313" key="3">
    <source>
        <dbReference type="EMBL" id="KEH21666.1"/>
    </source>
</evidence>
<dbReference type="InterPro" id="IPR051504">
    <property type="entry name" value="Plant_metabolite_acyltrans"/>
</dbReference>
<dbReference type="InterPro" id="IPR023213">
    <property type="entry name" value="CAT-like_dom_sf"/>
</dbReference>
<dbReference type="Gene3D" id="3.30.559.10">
    <property type="entry name" value="Chloramphenicol acetyltransferase-like domain"/>
    <property type="match status" value="1"/>
</dbReference>
<sequence length="120" mass="12871">MKAEKIENKNALMGLNIDCRNRLGAPTPATYFGNCELLGEDGLMVAVEVLSETLETLKDVVLNGAENWSSWLLEGLAIADVKTIGSAGSPKFEVYSTDFGCGKPKKVEIVSINKTGAFCL</sequence>
<name>A0A072TWT8_MEDTR</name>
<accession>A0A072TWT8</accession>
<protein>
    <submittedName>
        <fullName evidence="3">Anthocyanin 5-aromatic acyltransferase</fullName>
    </submittedName>
</protein>
<evidence type="ECO:0000256" key="2">
    <source>
        <dbReference type="ARBA" id="ARBA00023315"/>
    </source>
</evidence>
<keyword evidence="5" id="KW-1185">Reference proteome</keyword>
<evidence type="ECO:0000313" key="5">
    <source>
        <dbReference type="Proteomes" id="UP000002051"/>
    </source>
</evidence>
<keyword evidence="1" id="KW-0808">Transferase</keyword>
<dbReference type="Pfam" id="PF02458">
    <property type="entry name" value="Transferase"/>
    <property type="match status" value="1"/>
</dbReference>
<reference evidence="3 5" key="2">
    <citation type="journal article" date="2014" name="BMC Genomics">
        <title>An improved genome release (version Mt4.0) for the model legume Medicago truncatula.</title>
        <authorList>
            <person name="Tang H."/>
            <person name="Krishnakumar V."/>
            <person name="Bidwell S."/>
            <person name="Rosen B."/>
            <person name="Chan A."/>
            <person name="Zhou S."/>
            <person name="Gentzbittel L."/>
            <person name="Childs K.L."/>
            <person name="Yandell M."/>
            <person name="Gundlach H."/>
            <person name="Mayer K.F."/>
            <person name="Schwartz D.C."/>
            <person name="Town C.D."/>
        </authorList>
    </citation>
    <scope>GENOME REANNOTATION</scope>
    <source>
        <strain evidence="3">A17</strain>
        <strain evidence="4 5">cv. Jemalong A17</strain>
    </source>
</reference>
<evidence type="ECO:0000313" key="4">
    <source>
        <dbReference type="EnsemblPlants" id="KEH21666"/>
    </source>
</evidence>
<keyword evidence="2 3" id="KW-0012">Acyltransferase</keyword>
<dbReference type="HOGENOM" id="CLU_141925_0_0_1"/>
<dbReference type="PANTHER" id="PTHR31625">
    <property type="match status" value="1"/>
</dbReference>
<reference evidence="3 5" key="1">
    <citation type="journal article" date="2011" name="Nature">
        <title>The Medicago genome provides insight into the evolution of rhizobial symbioses.</title>
        <authorList>
            <person name="Young N.D."/>
            <person name="Debelle F."/>
            <person name="Oldroyd G.E."/>
            <person name="Geurts R."/>
            <person name="Cannon S.B."/>
            <person name="Udvardi M.K."/>
            <person name="Benedito V.A."/>
            <person name="Mayer K.F."/>
            <person name="Gouzy J."/>
            <person name="Schoof H."/>
            <person name="Van de Peer Y."/>
            <person name="Proost S."/>
            <person name="Cook D.R."/>
            <person name="Meyers B.C."/>
            <person name="Spannagl M."/>
            <person name="Cheung F."/>
            <person name="De Mita S."/>
            <person name="Krishnakumar V."/>
            <person name="Gundlach H."/>
            <person name="Zhou S."/>
            <person name="Mudge J."/>
            <person name="Bharti A.K."/>
            <person name="Murray J.D."/>
            <person name="Naoumkina M.A."/>
            <person name="Rosen B."/>
            <person name="Silverstein K.A."/>
            <person name="Tang H."/>
            <person name="Rombauts S."/>
            <person name="Zhao P.X."/>
            <person name="Zhou P."/>
            <person name="Barbe V."/>
            <person name="Bardou P."/>
            <person name="Bechner M."/>
            <person name="Bellec A."/>
            <person name="Berger A."/>
            <person name="Berges H."/>
            <person name="Bidwell S."/>
            <person name="Bisseling T."/>
            <person name="Choisne N."/>
            <person name="Couloux A."/>
            <person name="Denny R."/>
            <person name="Deshpande S."/>
            <person name="Dai X."/>
            <person name="Doyle J.J."/>
            <person name="Dudez A.M."/>
            <person name="Farmer A.D."/>
            <person name="Fouteau S."/>
            <person name="Franken C."/>
            <person name="Gibelin C."/>
            <person name="Gish J."/>
            <person name="Goldstein S."/>
            <person name="Gonzalez A.J."/>
            <person name="Green P.J."/>
            <person name="Hallab A."/>
            <person name="Hartog M."/>
            <person name="Hua A."/>
            <person name="Humphray S.J."/>
            <person name="Jeong D.H."/>
            <person name="Jing Y."/>
            <person name="Jocker A."/>
            <person name="Kenton S.M."/>
            <person name="Kim D.J."/>
            <person name="Klee K."/>
            <person name="Lai H."/>
            <person name="Lang C."/>
            <person name="Lin S."/>
            <person name="Macmil S.L."/>
            <person name="Magdelenat G."/>
            <person name="Matthews L."/>
            <person name="McCorrison J."/>
            <person name="Monaghan E.L."/>
            <person name="Mun J.H."/>
            <person name="Najar F.Z."/>
            <person name="Nicholson C."/>
            <person name="Noirot C."/>
            <person name="O'Bleness M."/>
            <person name="Paule C.R."/>
            <person name="Poulain J."/>
            <person name="Prion F."/>
            <person name="Qin B."/>
            <person name="Qu C."/>
            <person name="Retzel E.F."/>
            <person name="Riddle C."/>
            <person name="Sallet E."/>
            <person name="Samain S."/>
            <person name="Samson N."/>
            <person name="Sanders I."/>
            <person name="Saurat O."/>
            <person name="Scarpelli C."/>
            <person name="Schiex T."/>
            <person name="Segurens B."/>
            <person name="Severin A.J."/>
            <person name="Sherrier D.J."/>
            <person name="Shi R."/>
            <person name="Sims S."/>
            <person name="Singer S.R."/>
            <person name="Sinharoy S."/>
            <person name="Sterck L."/>
            <person name="Viollet A."/>
            <person name="Wang B.B."/>
            <person name="Wang K."/>
            <person name="Wang M."/>
            <person name="Wang X."/>
            <person name="Warfsmann J."/>
            <person name="Weissenbach J."/>
            <person name="White D.D."/>
            <person name="White J.D."/>
            <person name="Wiley G.B."/>
            <person name="Wincker P."/>
            <person name="Xing Y."/>
            <person name="Yang L."/>
            <person name="Yao Z."/>
            <person name="Ying F."/>
            <person name="Zhai J."/>
            <person name="Zhou L."/>
            <person name="Zuber A."/>
            <person name="Denarie J."/>
            <person name="Dixon R.A."/>
            <person name="May G.D."/>
            <person name="Schwartz D.C."/>
            <person name="Rogers J."/>
            <person name="Quetier F."/>
            <person name="Town C.D."/>
            <person name="Roe B.A."/>
        </authorList>
    </citation>
    <scope>NUCLEOTIDE SEQUENCE [LARGE SCALE GENOMIC DNA]</scope>
    <source>
        <strain evidence="3">A17</strain>
        <strain evidence="4 5">cv. Jemalong A17</strain>
    </source>
</reference>
<dbReference type="EnsemblPlants" id="KEH21666">
    <property type="protein sequence ID" value="KEH21666"/>
    <property type="gene ID" value="MTR_7g014205"/>
</dbReference>
<evidence type="ECO:0000256" key="1">
    <source>
        <dbReference type="ARBA" id="ARBA00022679"/>
    </source>
</evidence>
<dbReference type="Proteomes" id="UP000002051">
    <property type="component" value="Unassembled WGS sequence"/>
</dbReference>
<gene>
    <name evidence="3" type="ordered locus">MTR_7g014205</name>
</gene>
<dbReference type="EMBL" id="CM001223">
    <property type="protein sequence ID" value="KEH21666.1"/>
    <property type="molecule type" value="Genomic_DNA"/>
</dbReference>
<dbReference type="STRING" id="3880.A0A072TWT8"/>